<protein>
    <submittedName>
        <fullName evidence="3">Type II toxin-antitoxin system mRNA interferase toxin, RelE/StbE family</fullName>
    </submittedName>
</protein>
<dbReference type="NCBIfam" id="TIGR02385">
    <property type="entry name" value="RelE_StbE"/>
    <property type="match status" value="1"/>
</dbReference>
<dbReference type="RefSeq" id="WP_178366461.1">
    <property type="nucleotide sequence ID" value="NZ_JACADJ010000022.1"/>
</dbReference>
<sequence length="95" mass="11356">MTYKLTFKKQAKKEWDKLDAFIQNLLKKKLKERLKDPRVKRAELSNMKDCYKIKLRNSGYRLVYKVYDLTIEVSVIAVSKRDKGLVYRIAADRLQ</sequence>
<dbReference type="Proteomes" id="UP000553343">
    <property type="component" value="Unassembled WGS sequence"/>
</dbReference>
<keyword evidence="2" id="KW-1277">Toxin-antitoxin system</keyword>
<reference evidence="3 4" key="1">
    <citation type="submission" date="2020-06" db="EMBL/GenBank/DDBJ databases">
        <title>High-quality draft genome of sulfate reducer Desulfobacter latus type strain AcrS2 isolated from marine sediment.</title>
        <authorList>
            <person name="Hoppe M."/>
            <person name="Larsen C.K."/>
            <person name="Marshall I.P.G."/>
            <person name="Schramm A."/>
            <person name="Marietou A.G."/>
        </authorList>
    </citation>
    <scope>NUCLEOTIDE SEQUENCE [LARGE SCALE GENOMIC DNA]</scope>
    <source>
        <strain evidence="3 4">AcRS2</strain>
    </source>
</reference>
<accession>A0A850SUF7</accession>
<dbReference type="PANTHER" id="PTHR35601">
    <property type="entry name" value="TOXIN RELE"/>
    <property type="match status" value="1"/>
</dbReference>
<evidence type="ECO:0000313" key="4">
    <source>
        <dbReference type="Proteomes" id="UP000553343"/>
    </source>
</evidence>
<evidence type="ECO:0000256" key="1">
    <source>
        <dbReference type="ARBA" id="ARBA00006226"/>
    </source>
</evidence>
<evidence type="ECO:0000256" key="2">
    <source>
        <dbReference type="ARBA" id="ARBA00022649"/>
    </source>
</evidence>
<dbReference type="EMBL" id="JACADJ010000022">
    <property type="protein sequence ID" value="NWH05004.1"/>
    <property type="molecule type" value="Genomic_DNA"/>
</dbReference>
<comment type="caution">
    <text evidence="3">The sequence shown here is derived from an EMBL/GenBank/DDBJ whole genome shotgun (WGS) entry which is preliminary data.</text>
</comment>
<dbReference type="InterPro" id="IPR035093">
    <property type="entry name" value="RelE/ParE_toxin_dom_sf"/>
</dbReference>
<dbReference type="Gene3D" id="3.30.2310.20">
    <property type="entry name" value="RelE-like"/>
    <property type="match status" value="1"/>
</dbReference>
<evidence type="ECO:0000313" key="3">
    <source>
        <dbReference type="EMBL" id="NWH05004.1"/>
    </source>
</evidence>
<gene>
    <name evidence="3" type="ORF">HXW94_08410</name>
</gene>
<proteinExistence type="inferred from homology"/>
<dbReference type="SUPFAM" id="SSF143011">
    <property type="entry name" value="RelE-like"/>
    <property type="match status" value="1"/>
</dbReference>
<name>A0A850SUF7_9BACT</name>
<dbReference type="Pfam" id="PF05016">
    <property type="entry name" value="ParE_toxin"/>
    <property type="match status" value="1"/>
</dbReference>
<dbReference type="InterPro" id="IPR007712">
    <property type="entry name" value="RelE/ParE_toxin"/>
</dbReference>
<dbReference type="PANTHER" id="PTHR35601:SF1">
    <property type="entry name" value="TOXIN RELE"/>
    <property type="match status" value="1"/>
</dbReference>
<keyword evidence="4" id="KW-1185">Reference proteome</keyword>
<comment type="similarity">
    <text evidence="1">Belongs to the RelE toxin family.</text>
</comment>
<dbReference type="AlphaFoldDB" id="A0A850SUF7"/>
<organism evidence="3 4">
    <name type="scientific">Desulfobacter latus</name>
    <dbReference type="NCBI Taxonomy" id="2292"/>
    <lineage>
        <taxon>Bacteria</taxon>
        <taxon>Pseudomonadati</taxon>
        <taxon>Thermodesulfobacteriota</taxon>
        <taxon>Desulfobacteria</taxon>
        <taxon>Desulfobacterales</taxon>
        <taxon>Desulfobacteraceae</taxon>
        <taxon>Desulfobacter</taxon>
    </lineage>
</organism>